<accession>A9VJL7</accession>
<dbReference type="SMART" id="SM00271">
    <property type="entry name" value="DnaJ"/>
    <property type="match status" value="1"/>
</dbReference>
<gene>
    <name evidence="6" type="ordered locus">BcerKBAB4_4385</name>
</gene>
<dbReference type="SUPFAM" id="SSF46565">
    <property type="entry name" value="Chaperone J-domain"/>
    <property type="match status" value="1"/>
</dbReference>
<dbReference type="EMBL" id="CP000903">
    <property type="protein sequence ID" value="ABY45544.1"/>
    <property type="molecule type" value="Genomic_DNA"/>
</dbReference>
<name>A9VJL7_BACMK</name>
<reference evidence="6 7" key="1">
    <citation type="journal article" date="2008" name="Chem. Biol. Interact.">
        <title>Extending the Bacillus cereus group genomics to putative food-borne pathogens of different toxicity.</title>
        <authorList>
            <person name="Lapidus A."/>
            <person name="Goltsman E."/>
            <person name="Auger S."/>
            <person name="Galleron N."/>
            <person name="Segurens B."/>
            <person name="Dossat C."/>
            <person name="Land M.L."/>
            <person name="Broussolle V."/>
            <person name="Brillard J."/>
            <person name="Guinebretiere M.H."/>
            <person name="Sanchis V."/>
            <person name="Nguen-The C."/>
            <person name="Lereclus D."/>
            <person name="Richardson P."/>
            <person name="Wincker P."/>
            <person name="Weissenbach J."/>
            <person name="Ehrlich S.D."/>
            <person name="Sorokin A."/>
        </authorList>
    </citation>
    <scope>NUCLEOTIDE SEQUENCE [LARGE SCALE GENOMIC DNA]</scope>
    <source>
        <strain evidence="6 7">KBAB4</strain>
    </source>
</reference>
<dbReference type="InterPro" id="IPR019734">
    <property type="entry name" value="TPR_rpt"/>
</dbReference>
<evidence type="ECO:0000256" key="1">
    <source>
        <dbReference type="ARBA" id="ARBA00022705"/>
    </source>
</evidence>
<dbReference type="RefSeq" id="WP_012261791.1">
    <property type="nucleotide sequence ID" value="NC_010184.1"/>
</dbReference>
<dbReference type="Gene3D" id="1.10.287.110">
    <property type="entry name" value="DnaJ domain"/>
    <property type="match status" value="1"/>
</dbReference>
<evidence type="ECO:0000259" key="5">
    <source>
        <dbReference type="PROSITE" id="PS50076"/>
    </source>
</evidence>
<dbReference type="PRINTS" id="PR00625">
    <property type="entry name" value="JDOMAIN"/>
</dbReference>
<dbReference type="GO" id="GO:0006260">
    <property type="term" value="P:DNA replication"/>
    <property type="evidence" value="ECO:0007669"/>
    <property type="project" value="UniProtKB-KW"/>
</dbReference>
<evidence type="ECO:0000256" key="4">
    <source>
        <dbReference type="SAM" id="Phobius"/>
    </source>
</evidence>
<keyword evidence="4" id="KW-1133">Transmembrane helix</keyword>
<keyword evidence="4" id="KW-0472">Membrane</keyword>
<sequence length="397" mass="45937">MNNLTYYELLEIEQSASQDEIKKAYFRKIRMYSNEKYPEEFKQLTKAYEELMNEEQRAVYDRSIQNGGEYDLLLNQALNYKNGSEYQEAINILNDLLINYSDSPDVRYHLADCYFELGWFTDAKTAIQELIFDYPSVIEYHFLLFLIYRDQQEYSKAIAQANKLIKLQPQSPYPYRHLSDVYINIEEYDNAIKALERRLSNCTPGLEDMPLLIDLLYLTNGQGRGEYCTRVGERIKRVPQNDEEKQAVINMLLNQTDEIDITHSCLPQIVRIIQDMNQNENMEISNYLHDLEQRMEINGYNKVETTDYSSQSNYNKNGEVAANVAHENNTNYNASYASRGSIVVAIIVGIIFSFIGTPVVGIIAGFIYYFFAEAIWNMIGCLVAIIIVIAIAGAIFF</sequence>
<dbReference type="Pfam" id="PF14559">
    <property type="entry name" value="TPR_19"/>
    <property type="match status" value="1"/>
</dbReference>
<dbReference type="InterPro" id="IPR018253">
    <property type="entry name" value="DnaJ_domain_CS"/>
</dbReference>
<protein>
    <submittedName>
        <fullName evidence="6">Heat shock protein DnaJ domain protein</fullName>
    </submittedName>
</protein>
<dbReference type="Pfam" id="PF00226">
    <property type="entry name" value="DnaJ"/>
    <property type="match status" value="1"/>
</dbReference>
<dbReference type="InterPro" id="IPR001623">
    <property type="entry name" value="DnaJ_domain"/>
</dbReference>
<dbReference type="Proteomes" id="UP000002154">
    <property type="component" value="Chromosome"/>
</dbReference>
<keyword evidence="2 6" id="KW-0346">Stress response</keyword>
<feature type="repeat" description="TPR" evidence="3">
    <location>
        <begin position="138"/>
        <end position="171"/>
    </location>
</feature>
<dbReference type="PROSITE" id="PS50005">
    <property type="entry name" value="TPR"/>
    <property type="match status" value="1"/>
</dbReference>
<evidence type="ECO:0000313" key="6">
    <source>
        <dbReference type="EMBL" id="ABY45544.1"/>
    </source>
</evidence>
<dbReference type="PROSITE" id="PS00636">
    <property type="entry name" value="DNAJ_1"/>
    <property type="match status" value="1"/>
</dbReference>
<dbReference type="Gene3D" id="1.25.40.10">
    <property type="entry name" value="Tetratricopeptide repeat domain"/>
    <property type="match status" value="2"/>
</dbReference>
<keyword evidence="1" id="KW-0235">DNA replication</keyword>
<feature type="domain" description="J" evidence="5">
    <location>
        <begin position="5"/>
        <end position="64"/>
    </location>
</feature>
<dbReference type="eggNOG" id="COG0484">
    <property type="taxonomic scope" value="Bacteria"/>
</dbReference>
<dbReference type="PANTHER" id="PTHR44825:SF1">
    <property type="entry name" value="DNAJ HOMOLOG SUBFAMILY C MEMBER 4"/>
    <property type="match status" value="1"/>
</dbReference>
<feature type="transmembrane region" description="Helical" evidence="4">
    <location>
        <begin position="342"/>
        <end position="369"/>
    </location>
</feature>
<dbReference type="HOGENOM" id="CLU_709131_0_0_9"/>
<dbReference type="PANTHER" id="PTHR44825">
    <property type="match status" value="1"/>
</dbReference>
<keyword evidence="3" id="KW-0802">TPR repeat</keyword>
<organism evidence="6 7">
    <name type="scientific">Bacillus mycoides (strain KBAB4)</name>
    <name type="common">Bacillus weihenstephanensis</name>
    <dbReference type="NCBI Taxonomy" id="315730"/>
    <lineage>
        <taxon>Bacteria</taxon>
        <taxon>Bacillati</taxon>
        <taxon>Bacillota</taxon>
        <taxon>Bacilli</taxon>
        <taxon>Bacillales</taxon>
        <taxon>Bacillaceae</taxon>
        <taxon>Bacillus</taxon>
        <taxon>Bacillus cereus group</taxon>
    </lineage>
</organism>
<keyword evidence="4" id="KW-0812">Transmembrane</keyword>
<feature type="transmembrane region" description="Helical" evidence="4">
    <location>
        <begin position="375"/>
        <end position="396"/>
    </location>
</feature>
<dbReference type="PROSITE" id="PS50076">
    <property type="entry name" value="DNAJ_2"/>
    <property type="match status" value="1"/>
</dbReference>
<dbReference type="AlphaFoldDB" id="A9VJL7"/>
<dbReference type="CDD" id="cd06257">
    <property type="entry name" value="DnaJ"/>
    <property type="match status" value="1"/>
</dbReference>
<dbReference type="InterPro" id="IPR036869">
    <property type="entry name" value="J_dom_sf"/>
</dbReference>
<proteinExistence type="predicted"/>
<evidence type="ECO:0000256" key="2">
    <source>
        <dbReference type="ARBA" id="ARBA00023016"/>
    </source>
</evidence>
<dbReference type="InterPro" id="IPR052763">
    <property type="entry name" value="DnaJ_C4"/>
</dbReference>
<evidence type="ECO:0000256" key="3">
    <source>
        <dbReference type="PROSITE-ProRule" id="PRU00339"/>
    </source>
</evidence>
<dbReference type="SUPFAM" id="SSF48452">
    <property type="entry name" value="TPR-like"/>
    <property type="match status" value="1"/>
</dbReference>
<evidence type="ECO:0000313" key="7">
    <source>
        <dbReference type="Proteomes" id="UP000002154"/>
    </source>
</evidence>
<dbReference type="KEGG" id="bwe:BcerKBAB4_4385"/>
<dbReference type="InterPro" id="IPR011990">
    <property type="entry name" value="TPR-like_helical_dom_sf"/>
</dbReference>